<keyword evidence="5" id="KW-1003">Cell membrane</keyword>
<evidence type="ECO:0000256" key="2">
    <source>
        <dbReference type="ARBA" id="ARBA00004413"/>
    </source>
</evidence>
<gene>
    <name evidence="15" type="ORF">D1223_18390</name>
</gene>
<dbReference type="OrthoDB" id="7616820at2"/>
<dbReference type="Proteomes" id="UP000266385">
    <property type="component" value="Unassembled WGS sequence"/>
</dbReference>
<keyword evidence="9" id="KW-0975">Bacterial flagellum</keyword>
<accession>A0A399RBJ5</accession>
<comment type="function">
    <text evidence="10">FliG is one of three proteins (FliG, FliN, FliM) that forms the rotor-mounted switch complex (C ring), located at the base of the basal body. This complex interacts with the CheY and CheZ chemotaxis proteins, in addition to contacting components of the motor that determine the direction of flagellar rotation.</text>
</comment>
<evidence type="ECO:0000259" key="14">
    <source>
        <dbReference type="Pfam" id="PF14842"/>
    </source>
</evidence>
<evidence type="ECO:0000256" key="5">
    <source>
        <dbReference type="ARBA" id="ARBA00022475"/>
    </source>
</evidence>
<dbReference type="PRINTS" id="PR00954">
    <property type="entry name" value="FLGMOTORFLIG"/>
</dbReference>
<evidence type="ECO:0000256" key="4">
    <source>
        <dbReference type="ARBA" id="ARBA00021870"/>
    </source>
</evidence>
<keyword evidence="8" id="KW-0472">Membrane</keyword>
<name>A0A399RBJ5_9PROT</name>
<dbReference type="InterPro" id="IPR011002">
    <property type="entry name" value="FliG_a-hlx"/>
</dbReference>
<feature type="region of interest" description="Disordered" evidence="11">
    <location>
        <begin position="1"/>
        <end position="22"/>
    </location>
</feature>
<dbReference type="PANTHER" id="PTHR30534:SF0">
    <property type="entry name" value="FLAGELLAR MOTOR SWITCH PROTEIN FLIG"/>
    <property type="match status" value="1"/>
</dbReference>
<dbReference type="Pfam" id="PF14841">
    <property type="entry name" value="FliG_M"/>
    <property type="match status" value="1"/>
</dbReference>
<dbReference type="InterPro" id="IPR032779">
    <property type="entry name" value="FliG_M"/>
</dbReference>
<evidence type="ECO:0000259" key="12">
    <source>
        <dbReference type="Pfam" id="PF01706"/>
    </source>
</evidence>
<evidence type="ECO:0000313" key="15">
    <source>
        <dbReference type="EMBL" id="RIJ26899.1"/>
    </source>
</evidence>
<dbReference type="GO" id="GO:0071973">
    <property type="term" value="P:bacterial-type flagellum-dependent cell motility"/>
    <property type="evidence" value="ECO:0007669"/>
    <property type="project" value="InterPro"/>
</dbReference>
<evidence type="ECO:0000256" key="7">
    <source>
        <dbReference type="ARBA" id="ARBA00022779"/>
    </source>
</evidence>
<dbReference type="PANTHER" id="PTHR30534">
    <property type="entry name" value="FLAGELLAR MOTOR SWITCH PROTEIN FLIG"/>
    <property type="match status" value="1"/>
</dbReference>
<evidence type="ECO:0000256" key="1">
    <source>
        <dbReference type="ARBA" id="ARBA00004117"/>
    </source>
</evidence>
<sequence>MNTPMKPSAGAGRGNLTPVQGAGSASRIGSISRAQRAAVVIAMLGKSAAKPIVDKLDDRALEQVSQEIQNIRYLGREELVEIVVDFLQHLHGQNGAFRGGPERAREIVEGAIGEARFENIFGEPFQELDFSPGFDDTWIRLEQEDPGRIAEYLNGLTPNLVAIILRKLDVAVASEIVTYLEDDKLDPTIGSMVETDHVDEDIDAVVAKMVKMEFLDNFGDGGFGGDFGGDESHLAAIGEMLSLVPSDKRDRMLAFLKSQYEGKFSSIERQMFTIESLPDILPRNAVPVVFRELDEMTIVRLLATLTGDSAPVQEYLLGNISSRLADQYRDQLGDVFIGSPEQAEAIQREFFTALMAMKRQGTISM</sequence>
<reference evidence="15 16" key="1">
    <citation type="submission" date="2018-08" db="EMBL/GenBank/DDBJ databases">
        <title>Henriciella mobilis sp. nov., isolated from seawater.</title>
        <authorList>
            <person name="Cheng H."/>
            <person name="Wu Y.-H."/>
            <person name="Xu X.-W."/>
            <person name="Guo L.-L."/>
        </authorList>
    </citation>
    <scope>NUCLEOTIDE SEQUENCE [LARGE SCALE GENOMIC DNA]</scope>
    <source>
        <strain evidence="15 16">JN25</strain>
    </source>
</reference>
<evidence type="ECO:0000256" key="8">
    <source>
        <dbReference type="ARBA" id="ARBA00023136"/>
    </source>
</evidence>
<comment type="subcellular location">
    <subcellularLocation>
        <location evidence="1">Bacterial flagellum basal body</location>
    </subcellularLocation>
    <subcellularLocation>
        <location evidence="2">Cell membrane</location>
        <topology evidence="2">Peripheral membrane protein</topology>
        <orientation evidence="2">Cytoplasmic side</orientation>
    </subcellularLocation>
</comment>
<dbReference type="GO" id="GO:0006935">
    <property type="term" value="P:chemotaxis"/>
    <property type="evidence" value="ECO:0007669"/>
    <property type="project" value="UniProtKB-KW"/>
</dbReference>
<evidence type="ECO:0000259" key="13">
    <source>
        <dbReference type="Pfam" id="PF14841"/>
    </source>
</evidence>
<keyword evidence="16" id="KW-1185">Reference proteome</keyword>
<evidence type="ECO:0000256" key="9">
    <source>
        <dbReference type="ARBA" id="ARBA00023143"/>
    </source>
</evidence>
<keyword evidence="6" id="KW-0145">Chemotaxis</keyword>
<evidence type="ECO:0000313" key="16">
    <source>
        <dbReference type="Proteomes" id="UP000266385"/>
    </source>
</evidence>
<dbReference type="GO" id="GO:0009425">
    <property type="term" value="C:bacterial-type flagellum basal body"/>
    <property type="evidence" value="ECO:0007669"/>
    <property type="project" value="UniProtKB-SubCell"/>
</dbReference>
<dbReference type="InterPro" id="IPR023087">
    <property type="entry name" value="Flg_Motor_Flig_C"/>
</dbReference>
<evidence type="ECO:0000256" key="3">
    <source>
        <dbReference type="ARBA" id="ARBA00010299"/>
    </source>
</evidence>
<evidence type="ECO:0000256" key="6">
    <source>
        <dbReference type="ARBA" id="ARBA00022500"/>
    </source>
</evidence>
<comment type="similarity">
    <text evidence="3">Belongs to the FliG family.</text>
</comment>
<dbReference type="RefSeq" id="WP_119377792.1">
    <property type="nucleotide sequence ID" value="NZ_QWFX01000016.1"/>
</dbReference>
<feature type="domain" description="Flagellar motor switch protein FliG C-terminal" evidence="12">
    <location>
        <begin position="261"/>
        <end position="364"/>
    </location>
</feature>
<feature type="domain" description="Flagellar motor switch protein FliG middle" evidence="13">
    <location>
        <begin position="147"/>
        <end position="214"/>
    </location>
</feature>
<dbReference type="Pfam" id="PF01706">
    <property type="entry name" value="FliG_C"/>
    <property type="match status" value="1"/>
</dbReference>
<dbReference type="InterPro" id="IPR028263">
    <property type="entry name" value="FliG_N"/>
</dbReference>
<organism evidence="15 16">
    <name type="scientific">Henriciella mobilis</name>
    <dbReference type="NCBI Taxonomy" id="2305467"/>
    <lineage>
        <taxon>Bacteria</taxon>
        <taxon>Pseudomonadati</taxon>
        <taxon>Pseudomonadota</taxon>
        <taxon>Alphaproteobacteria</taxon>
        <taxon>Hyphomonadales</taxon>
        <taxon>Hyphomonadaceae</taxon>
        <taxon>Henriciella</taxon>
    </lineage>
</organism>
<dbReference type="Pfam" id="PF14842">
    <property type="entry name" value="FliG_N"/>
    <property type="match status" value="1"/>
</dbReference>
<evidence type="ECO:0000256" key="11">
    <source>
        <dbReference type="SAM" id="MobiDB-lite"/>
    </source>
</evidence>
<evidence type="ECO:0000256" key="10">
    <source>
        <dbReference type="ARBA" id="ARBA00025598"/>
    </source>
</evidence>
<feature type="domain" description="Flagellar motor switch protein FliG N-terminal" evidence="14">
    <location>
        <begin position="31"/>
        <end position="122"/>
    </location>
</feature>
<proteinExistence type="inferred from homology"/>
<dbReference type="InterPro" id="IPR000090">
    <property type="entry name" value="Flg_Motor_Flig"/>
</dbReference>
<comment type="caution">
    <text evidence="15">The sequence shown here is derived from an EMBL/GenBank/DDBJ whole genome shotgun (WGS) entry which is preliminary data.</text>
</comment>
<dbReference type="Gene3D" id="1.10.220.30">
    <property type="match status" value="3"/>
</dbReference>
<dbReference type="AlphaFoldDB" id="A0A399RBJ5"/>
<keyword evidence="7" id="KW-0283">Flagellar rotation</keyword>
<protein>
    <recommendedName>
        <fullName evidence="4">Flagellar motor switch protein FliG</fullName>
    </recommendedName>
</protein>
<dbReference type="GO" id="GO:0005886">
    <property type="term" value="C:plasma membrane"/>
    <property type="evidence" value="ECO:0007669"/>
    <property type="project" value="UniProtKB-SubCell"/>
</dbReference>
<dbReference type="GO" id="GO:0003774">
    <property type="term" value="F:cytoskeletal motor activity"/>
    <property type="evidence" value="ECO:0007669"/>
    <property type="project" value="InterPro"/>
</dbReference>
<dbReference type="SUPFAM" id="SSF48029">
    <property type="entry name" value="FliG"/>
    <property type="match status" value="2"/>
</dbReference>
<dbReference type="EMBL" id="QWFX01000016">
    <property type="protein sequence ID" value="RIJ26899.1"/>
    <property type="molecule type" value="Genomic_DNA"/>
</dbReference>